<feature type="domain" description="HTH gntR-type" evidence="4">
    <location>
        <begin position="9"/>
        <end position="76"/>
    </location>
</feature>
<dbReference type="EMBL" id="VFOK01000001">
    <property type="protein sequence ID" value="TQL31920.1"/>
    <property type="molecule type" value="Genomic_DNA"/>
</dbReference>
<gene>
    <name evidence="5" type="ORF">FB554_0035</name>
</gene>
<dbReference type="PROSITE" id="PS50949">
    <property type="entry name" value="HTH_GNTR"/>
    <property type="match status" value="1"/>
</dbReference>
<dbReference type="OrthoDB" id="8680240at2"/>
<dbReference type="RefSeq" id="WP_142004094.1">
    <property type="nucleotide sequence ID" value="NZ_CAJTBP010000001.1"/>
</dbReference>
<dbReference type="SMART" id="SM00345">
    <property type="entry name" value="HTH_GNTR"/>
    <property type="match status" value="1"/>
</dbReference>
<dbReference type="PRINTS" id="PR00035">
    <property type="entry name" value="HTHGNTR"/>
</dbReference>
<proteinExistence type="predicted"/>
<dbReference type="Gene3D" id="1.20.120.530">
    <property type="entry name" value="GntR ligand-binding domain-like"/>
    <property type="match status" value="1"/>
</dbReference>
<dbReference type="Proteomes" id="UP000318336">
    <property type="component" value="Unassembled WGS sequence"/>
</dbReference>
<accession>A0A542X7X7</accession>
<keyword evidence="1" id="KW-0805">Transcription regulation</keyword>
<dbReference type="PANTHER" id="PTHR43537">
    <property type="entry name" value="TRANSCRIPTIONAL REGULATOR, GNTR FAMILY"/>
    <property type="match status" value="1"/>
</dbReference>
<dbReference type="InterPro" id="IPR008920">
    <property type="entry name" value="TF_FadR/GntR_C"/>
</dbReference>
<dbReference type="Gene3D" id="1.10.10.10">
    <property type="entry name" value="Winged helix-like DNA-binding domain superfamily/Winged helix DNA-binding domain"/>
    <property type="match status" value="1"/>
</dbReference>
<comment type="caution">
    <text evidence="5">The sequence shown here is derived from an EMBL/GenBank/DDBJ whole genome shotgun (WGS) entry which is preliminary data.</text>
</comment>
<evidence type="ECO:0000256" key="3">
    <source>
        <dbReference type="ARBA" id="ARBA00023163"/>
    </source>
</evidence>
<name>A0A542X7X7_9MICO</name>
<evidence type="ECO:0000313" key="6">
    <source>
        <dbReference type="Proteomes" id="UP000318336"/>
    </source>
</evidence>
<evidence type="ECO:0000256" key="2">
    <source>
        <dbReference type="ARBA" id="ARBA00023125"/>
    </source>
</evidence>
<dbReference type="GO" id="GO:0003677">
    <property type="term" value="F:DNA binding"/>
    <property type="evidence" value="ECO:0007669"/>
    <property type="project" value="UniProtKB-KW"/>
</dbReference>
<keyword evidence="3" id="KW-0804">Transcription</keyword>
<dbReference type="InterPro" id="IPR000524">
    <property type="entry name" value="Tscrpt_reg_HTH_GntR"/>
</dbReference>
<dbReference type="InterPro" id="IPR036390">
    <property type="entry name" value="WH_DNA-bd_sf"/>
</dbReference>
<dbReference type="Pfam" id="PF07729">
    <property type="entry name" value="FCD"/>
    <property type="match status" value="1"/>
</dbReference>
<dbReference type="InterPro" id="IPR036388">
    <property type="entry name" value="WH-like_DNA-bd_sf"/>
</dbReference>
<dbReference type="PANTHER" id="PTHR43537:SF24">
    <property type="entry name" value="GLUCONATE OPERON TRANSCRIPTIONAL REPRESSOR"/>
    <property type="match status" value="1"/>
</dbReference>
<keyword evidence="2 5" id="KW-0238">DNA-binding</keyword>
<dbReference type="Pfam" id="PF00392">
    <property type="entry name" value="GntR"/>
    <property type="match status" value="1"/>
</dbReference>
<dbReference type="AlphaFoldDB" id="A0A542X7X7"/>
<reference evidence="5 6" key="1">
    <citation type="submission" date="2019-06" db="EMBL/GenBank/DDBJ databases">
        <title>Sequencing the genomes of 1000 actinobacteria strains.</title>
        <authorList>
            <person name="Klenk H.-P."/>
        </authorList>
    </citation>
    <scope>NUCLEOTIDE SEQUENCE [LARGE SCALE GENOMIC DNA]</scope>
    <source>
        <strain evidence="5 6">DSM 24617</strain>
    </source>
</reference>
<evidence type="ECO:0000313" key="5">
    <source>
        <dbReference type="EMBL" id="TQL31920.1"/>
    </source>
</evidence>
<organism evidence="5 6">
    <name type="scientific">Barrientosiimonas humi</name>
    <dbReference type="NCBI Taxonomy" id="999931"/>
    <lineage>
        <taxon>Bacteria</taxon>
        <taxon>Bacillati</taxon>
        <taxon>Actinomycetota</taxon>
        <taxon>Actinomycetes</taxon>
        <taxon>Micrococcales</taxon>
        <taxon>Dermacoccaceae</taxon>
        <taxon>Barrientosiimonas</taxon>
    </lineage>
</organism>
<dbReference type="InterPro" id="IPR011711">
    <property type="entry name" value="GntR_C"/>
</dbReference>
<evidence type="ECO:0000259" key="4">
    <source>
        <dbReference type="PROSITE" id="PS50949"/>
    </source>
</evidence>
<dbReference type="SUPFAM" id="SSF48008">
    <property type="entry name" value="GntR ligand-binding domain-like"/>
    <property type="match status" value="1"/>
</dbReference>
<dbReference type="SMART" id="SM00895">
    <property type="entry name" value="FCD"/>
    <property type="match status" value="1"/>
</dbReference>
<dbReference type="SUPFAM" id="SSF46785">
    <property type="entry name" value="Winged helix' DNA-binding domain"/>
    <property type="match status" value="1"/>
</dbReference>
<dbReference type="GO" id="GO:0003700">
    <property type="term" value="F:DNA-binding transcription factor activity"/>
    <property type="evidence" value="ECO:0007669"/>
    <property type="project" value="InterPro"/>
</dbReference>
<protein>
    <submittedName>
        <fullName evidence="5">DNA-binding GntR family transcriptional regulator</fullName>
    </submittedName>
</protein>
<evidence type="ECO:0000256" key="1">
    <source>
        <dbReference type="ARBA" id="ARBA00023015"/>
    </source>
</evidence>
<sequence>MSASTTTRTSAADRVYDHVKSAILGGDREGGSFLTEGEVADEVGVSRTPVREALLRLQVEGLVTLYPKKGALVTSVTARDAREVLEARQVIEEWAAGRAWSRRADLVEMLEPALEAMRAARQADDPGAFSTADRTFHELIVDAAGNGVISRHYSSLRDRQLCILAGQIRAGSGRMKHALDTHGELLELLRSGTRAQFVKASREHVADAMQRLGVGGER</sequence>
<keyword evidence="6" id="KW-1185">Reference proteome</keyword>